<evidence type="ECO:0000313" key="2">
    <source>
        <dbReference type="EMBL" id="AGA66925.1"/>
    </source>
</evidence>
<name>A0A3B6VUY9_BRAPL</name>
<accession>A0A3B6VUY9</accession>
<protein>
    <recommendedName>
        <fullName evidence="4">Lipoprotein</fullName>
    </recommendedName>
</protein>
<keyword evidence="3" id="KW-1185">Reference proteome</keyword>
<reference evidence="2 3" key="1">
    <citation type="journal article" date="2013" name="Genome Announc.">
        <title>Complete Genome Sequence of the Porcine Strain Brachyspira pilosicoli P43/6/78(T.).</title>
        <authorList>
            <person name="Lin C."/>
            <person name="den Bakker H.C."/>
            <person name="Suzuki H."/>
            <person name="Lefebure T."/>
            <person name="Ponnala L."/>
            <person name="Sun Q."/>
            <person name="Stanhope M.J."/>
            <person name="Wiedmann M."/>
            <person name="Duhamel G.E."/>
        </authorList>
    </citation>
    <scope>NUCLEOTIDE SEQUENCE [LARGE SCALE GENOMIC DNA]</scope>
    <source>
        <strain evidence="2 3">P43/6/78</strain>
    </source>
</reference>
<evidence type="ECO:0000313" key="3">
    <source>
        <dbReference type="Proteomes" id="UP000010793"/>
    </source>
</evidence>
<dbReference type="KEGG" id="bpip:BPP43_08670"/>
<dbReference type="AlphaFoldDB" id="A0A3B6VUY9"/>
<dbReference type="PROSITE" id="PS51257">
    <property type="entry name" value="PROKAR_LIPOPROTEIN"/>
    <property type="match status" value="1"/>
</dbReference>
<sequence length="164" mass="18336">MKNILKLIILTSILISCKLENITGTGVDNRFAGTWTGKIIEEDNNTNIPDIPIQPPPGGEGTTEDNTNERDIIVTINEDGSISIDSDSIPASNIYKDIKNNVHYYTISYITSYQENSSTVFNYMIIFEDNTKATIEGTTITTLNEREERVKVPQTTINKQTETN</sequence>
<organism evidence="2 3">
    <name type="scientific">Brachyspira pilosicoli P43/6/78</name>
    <dbReference type="NCBI Taxonomy" id="1042417"/>
    <lineage>
        <taxon>Bacteria</taxon>
        <taxon>Pseudomonadati</taxon>
        <taxon>Spirochaetota</taxon>
        <taxon>Spirochaetia</taxon>
        <taxon>Brachyspirales</taxon>
        <taxon>Brachyspiraceae</taxon>
        <taxon>Brachyspira</taxon>
    </lineage>
</organism>
<feature type="region of interest" description="Disordered" evidence="1">
    <location>
        <begin position="44"/>
        <end position="66"/>
    </location>
</feature>
<dbReference type="Proteomes" id="UP000010793">
    <property type="component" value="Chromosome"/>
</dbReference>
<proteinExistence type="predicted"/>
<dbReference type="EMBL" id="CP002873">
    <property type="protein sequence ID" value="AGA66925.1"/>
    <property type="molecule type" value="Genomic_DNA"/>
</dbReference>
<dbReference type="RefSeq" id="WP_015274667.1">
    <property type="nucleotide sequence ID" value="NC_019908.1"/>
</dbReference>
<evidence type="ECO:0008006" key="4">
    <source>
        <dbReference type="Google" id="ProtNLM"/>
    </source>
</evidence>
<gene>
    <name evidence="2" type="ORF">BPP43_08670</name>
</gene>
<evidence type="ECO:0000256" key="1">
    <source>
        <dbReference type="SAM" id="MobiDB-lite"/>
    </source>
</evidence>